<comment type="caution">
    <text evidence="1">The sequence shown here is derived from an EMBL/GenBank/DDBJ whole genome shotgun (WGS) entry which is preliminary data.</text>
</comment>
<dbReference type="EMBL" id="JANRMS010000741">
    <property type="protein sequence ID" value="KAJ3535009.1"/>
    <property type="molecule type" value="Genomic_DNA"/>
</dbReference>
<keyword evidence="2" id="KW-1185">Reference proteome</keyword>
<sequence>MDNFNSGTLKSFLNPTVLLGLAGLWLGYRIALALYNISPLHPLAKFPGPKIAAASYVYEAYYDWILKGRYGRRIEKMHEQYGPIVRVSPDELHCSDPFFADEIYSGKPGRIRDKWQHHLNTVGAGPVAQTTGSAGPHELHRKRRAAHARFFSRGQVLKLEGEVLKFAELTIEKMLRSAGGEAFDVKSAFNCYTADVFSQYAFGEPMGFVEQEGWEPNFGTWTSSFLNTAYMSTSLESPFYCFGRVSRVQICLWAALCYMNGPFEAQKHVLDLRHNALARRLADILPMLADYMGEDVKRIMHQMNHVIPAYIKTALANPDGGRVFNEILNSPALSKEEKSMYRLSGEGFVFLVAGTETTAAILTVMTFHLLYQPKIHARLMKDLEGIDPTNLKWAQLEQRPYFWALVQESLRHQPGVAGRSARIAREEDLFYKSQDGKTQFIIPRGTPTSMTAMINHWDTRLFPDPDAFDPERWLLPDGKPDYNLQKFLISFSKGSRVCVGESLALCEIYVMAALIAFRVIPKAELFETTIEDLTIAMSDFSQTQNEKDAKGPCLEPVETGVSYQPPAMGTWQRRLIMLSLCLTLFLGALDVTIVSTALPTIANQLHVTAREYAWIGSGYTLSTTASTPVWAKLSDIFGRKPTIMTAAAIFMAGSLICALANSSGMLIAGRVVQGFGGGGSMVLVTIIIGDLFALAERAKYYGITGIVFGIASAVGPVLGGVFAQTVSWRWCFYINLPFDGVALIVLFFKLNVNIEKEPLIDGLRSLDWVGFVLIIGGTICFLYGLEAGSGGLAPWNSALVICLIVFGFLILASFMVWEAKFAKMPIIPFRIFRSSTNIASFTVACLHSFIFISYDFFLPLYFQVILGFKPIISGVTLFALILPMSFVTLLGGFIIRKTGDFRTIIIIGTMVMTLGTGLFISLGLSIHWPKVIIFQVLAGMGAGVLFQSPMIALQSHVRHKDLTATMSAYTFLRSLCTSISIVIGTVLIQRTVGGGNLTSASGHGSVGTNKQDYINGLRIMWAFYTAMAGLMFLVSFFIKPKQMKKPAHVETGSNSEQRSE</sequence>
<accession>A0ACC1S9P3</accession>
<protein>
    <submittedName>
        <fullName evidence="1">Uncharacterized protein</fullName>
    </submittedName>
</protein>
<name>A0ACC1S9P3_9HYPO</name>
<gene>
    <name evidence="1" type="ORF">NM208_g7308</name>
</gene>
<organism evidence="1 2">
    <name type="scientific">Fusarium decemcellulare</name>
    <dbReference type="NCBI Taxonomy" id="57161"/>
    <lineage>
        <taxon>Eukaryota</taxon>
        <taxon>Fungi</taxon>
        <taxon>Dikarya</taxon>
        <taxon>Ascomycota</taxon>
        <taxon>Pezizomycotina</taxon>
        <taxon>Sordariomycetes</taxon>
        <taxon>Hypocreomycetidae</taxon>
        <taxon>Hypocreales</taxon>
        <taxon>Nectriaceae</taxon>
        <taxon>Fusarium</taxon>
        <taxon>Fusarium decemcellulare species complex</taxon>
    </lineage>
</organism>
<evidence type="ECO:0000313" key="2">
    <source>
        <dbReference type="Proteomes" id="UP001148629"/>
    </source>
</evidence>
<proteinExistence type="predicted"/>
<dbReference type="Proteomes" id="UP001148629">
    <property type="component" value="Unassembled WGS sequence"/>
</dbReference>
<reference evidence="1" key="1">
    <citation type="submission" date="2022-08" db="EMBL/GenBank/DDBJ databases">
        <title>Genome Sequence of Fusarium decemcellulare.</title>
        <authorList>
            <person name="Buettner E."/>
        </authorList>
    </citation>
    <scope>NUCLEOTIDE SEQUENCE</scope>
    <source>
        <strain evidence="1">Babe19</strain>
    </source>
</reference>
<evidence type="ECO:0000313" key="1">
    <source>
        <dbReference type="EMBL" id="KAJ3535009.1"/>
    </source>
</evidence>